<feature type="domain" description="Helix-turn-helix" evidence="1">
    <location>
        <begin position="14"/>
        <end position="63"/>
    </location>
</feature>
<reference evidence="2 4" key="1">
    <citation type="journal article" date="2019" name="Emerg. Microbes Infect.">
        <title>Comprehensive subspecies identification of 175 nontuberculous mycobacteria species based on 7547 genomic profiles.</title>
        <authorList>
            <person name="Matsumoto Y."/>
            <person name="Kinjo T."/>
            <person name="Motooka D."/>
            <person name="Nabeya D."/>
            <person name="Jung N."/>
            <person name="Uechi K."/>
            <person name="Horii T."/>
            <person name="Iida T."/>
            <person name="Fujita J."/>
            <person name="Nakamura S."/>
        </authorList>
    </citation>
    <scope>NUCLEOTIDE SEQUENCE [LARGE SCALE GENOMIC DNA]</scope>
    <source>
        <strain evidence="2 4">JCM 13573</strain>
    </source>
</reference>
<dbReference type="AlphaFoldDB" id="A0AAX1J6D5"/>
<evidence type="ECO:0000313" key="4">
    <source>
        <dbReference type="Proteomes" id="UP000465306"/>
    </source>
</evidence>
<dbReference type="KEGG" id="mku:I2456_15995"/>
<dbReference type="EMBL" id="BLKU01000005">
    <property type="protein sequence ID" value="GFG68083.1"/>
    <property type="molecule type" value="Genomic_DNA"/>
</dbReference>
<evidence type="ECO:0000313" key="3">
    <source>
        <dbReference type="EMBL" id="QPI36072.1"/>
    </source>
</evidence>
<gene>
    <name evidence="3" type="ORF">I2456_15995</name>
    <name evidence="2" type="ORF">MKUB_55730</name>
</gene>
<dbReference type="SUPFAM" id="SSF46955">
    <property type="entry name" value="Putative DNA-binding domain"/>
    <property type="match status" value="1"/>
</dbReference>
<protein>
    <submittedName>
        <fullName evidence="3">Helix-turn-helix domain-containing protein</fullName>
    </submittedName>
</protein>
<dbReference type="Proteomes" id="UP000663583">
    <property type="component" value="Chromosome"/>
</dbReference>
<organism evidence="3 5">
    <name type="scientific">Mycobacterium kubicae</name>
    <dbReference type="NCBI Taxonomy" id="120959"/>
    <lineage>
        <taxon>Bacteria</taxon>
        <taxon>Bacillati</taxon>
        <taxon>Actinomycetota</taxon>
        <taxon>Actinomycetes</taxon>
        <taxon>Mycobacteriales</taxon>
        <taxon>Mycobacteriaceae</taxon>
        <taxon>Mycobacterium</taxon>
        <taxon>Mycobacterium simiae complex</taxon>
    </lineage>
</organism>
<reference evidence="2" key="2">
    <citation type="submission" date="2020-02" db="EMBL/GenBank/DDBJ databases">
        <authorList>
            <person name="Matsumoto Y."/>
            <person name="Kinjo T."/>
            <person name="Motooka D."/>
            <person name="Nabeya D."/>
            <person name="Jung N."/>
            <person name="Uechi K."/>
            <person name="Horii T."/>
            <person name="Iida T."/>
            <person name="Fujita J."/>
            <person name="Nakamura S."/>
        </authorList>
    </citation>
    <scope>NUCLEOTIDE SEQUENCE</scope>
    <source>
        <strain evidence="2">JCM 13573</strain>
    </source>
</reference>
<evidence type="ECO:0000313" key="2">
    <source>
        <dbReference type="EMBL" id="GFG68083.1"/>
    </source>
</evidence>
<proteinExistence type="predicted"/>
<name>A0AAX1J6D5_9MYCO</name>
<sequence length="72" mass="7795">MATVSPPTASPAVTTEEAAPIVGVSPATLKTWRNKGIGPPYVVVGTTRVRYRVCDLEAWMTARTVTPVRRKK</sequence>
<evidence type="ECO:0000313" key="5">
    <source>
        <dbReference type="Proteomes" id="UP000663583"/>
    </source>
</evidence>
<accession>A0AAX1J6D5</accession>
<dbReference type="RefSeq" id="WP_085074564.1">
    <property type="nucleotide sequence ID" value="NZ_BLKU01000005.1"/>
</dbReference>
<reference evidence="3" key="3">
    <citation type="submission" date="2020-11" db="EMBL/GenBank/DDBJ databases">
        <title>Intraspecies plasmid and genomic variation of Mycobacterium kubicae revealed by the complete genome sequences of two clinical isolates.</title>
        <authorList>
            <person name="Hendrix J.R."/>
            <person name="Epperson L.E."/>
            <person name="Honda J.R."/>
            <person name="Strong M."/>
        </authorList>
    </citation>
    <scope>NUCLEOTIDE SEQUENCE</scope>
    <source>
        <strain evidence="3">JCM 13573</strain>
    </source>
</reference>
<dbReference type="Gene3D" id="1.10.10.10">
    <property type="entry name" value="Winged helix-like DNA-binding domain superfamily/Winged helix DNA-binding domain"/>
    <property type="match status" value="1"/>
</dbReference>
<dbReference type="EMBL" id="CP065047">
    <property type="protein sequence ID" value="QPI36072.1"/>
    <property type="molecule type" value="Genomic_DNA"/>
</dbReference>
<dbReference type="Pfam" id="PF12728">
    <property type="entry name" value="HTH_17"/>
    <property type="match status" value="1"/>
</dbReference>
<dbReference type="InterPro" id="IPR009061">
    <property type="entry name" value="DNA-bd_dom_put_sf"/>
</dbReference>
<evidence type="ECO:0000259" key="1">
    <source>
        <dbReference type="Pfam" id="PF12728"/>
    </source>
</evidence>
<dbReference type="Proteomes" id="UP000465306">
    <property type="component" value="Unassembled WGS sequence"/>
</dbReference>
<dbReference type="InterPro" id="IPR041657">
    <property type="entry name" value="HTH_17"/>
</dbReference>
<dbReference type="InterPro" id="IPR036388">
    <property type="entry name" value="WH-like_DNA-bd_sf"/>
</dbReference>
<keyword evidence="4" id="KW-1185">Reference proteome</keyword>